<dbReference type="GO" id="GO:0000028">
    <property type="term" value="P:ribosomal small subunit assembly"/>
    <property type="evidence" value="ECO:0007669"/>
    <property type="project" value="TreeGrafter"/>
</dbReference>
<dbReference type="SUPFAM" id="SSF52540">
    <property type="entry name" value="P-loop containing nucleoside triphosphate hydrolases"/>
    <property type="match status" value="1"/>
</dbReference>
<feature type="transmembrane region" description="Helical" evidence="2">
    <location>
        <begin position="1166"/>
        <end position="1186"/>
    </location>
</feature>
<dbReference type="CDD" id="cd11383">
    <property type="entry name" value="YfjP"/>
    <property type="match status" value="1"/>
</dbReference>
<dbReference type="Gene3D" id="3.40.50.300">
    <property type="entry name" value="P-loop containing nucleotide triphosphate hydrolases"/>
    <property type="match status" value="1"/>
</dbReference>
<feature type="compositionally biased region" description="Basic and acidic residues" evidence="1">
    <location>
        <begin position="182"/>
        <end position="204"/>
    </location>
</feature>
<feature type="region of interest" description="Disordered" evidence="1">
    <location>
        <begin position="461"/>
        <end position="529"/>
    </location>
</feature>
<feature type="compositionally biased region" description="Basic and acidic residues" evidence="1">
    <location>
        <begin position="225"/>
        <end position="234"/>
    </location>
</feature>
<evidence type="ECO:0000259" key="3">
    <source>
        <dbReference type="Pfam" id="PF01926"/>
    </source>
</evidence>
<dbReference type="EMBL" id="BJMM01000017">
    <property type="protein sequence ID" value="GEB50966.1"/>
    <property type="molecule type" value="Genomic_DNA"/>
</dbReference>
<feature type="compositionally biased region" description="Low complexity" evidence="1">
    <location>
        <begin position="40"/>
        <end position="82"/>
    </location>
</feature>
<evidence type="ECO:0000313" key="4">
    <source>
        <dbReference type="EMBL" id="GEB50966.1"/>
    </source>
</evidence>
<evidence type="ECO:0000256" key="2">
    <source>
        <dbReference type="SAM" id="Phobius"/>
    </source>
</evidence>
<feature type="compositionally biased region" description="Low complexity" evidence="1">
    <location>
        <begin position="996"/>
        <end position="1015"/>
    </location>
</feature>
<evidence type="ECO:0000313" key="5">
    <source>
        <dbReference type="Proteomes" id="UP000319210"/>
    </source>
</evidence>
<feature type="region of interest" description="Disordered" evidence="1">
    <location>
        <begin position="1"/>
        <end position="448"/>
    </location>
</feature>
<keyword evidence="2" id="KW-0812">Transmembrane</keyword>
<gene>
    <name evidence="4" type="ORF">SCA03_35170</name>
</gene>
<feature type="domain" description="G" evidence="3">
    <location>
        <begin position="579"/>
        <end position="706"/>
    </location>
</feature>
<comment type="caution">
    <text evidence="4">The sequence shown here is derived from an EMBL/GenBank/DDBJ whole genome shotgun (WGS) entry which is preliminary data.</text>
</comment>
<feature type="compositionally biased region" description="Gly residues" evidence="1">
    <location>
        <begin position="1085"/>
        <end position="1098"/>
    </location>
</feature>
<feature type="compositionally biased region" description="Basic and acidic residues" evidence="1">
    <location>
        <begin position="1111"/>
        <end position="1124"/>
    </location>
</feature>
<feature type="compositionally biased region" description="Low complexity" evidence="1">
    <location>
        <begin position="1041"/>
        <end position="1052"/>
    </location>
</feature>
<dbReference type="Proteomes" id="UP000319210">
    <property type="component" value="Unassembled WGS sequence"/>
</dbReference>
<dbReference type="GO" id="GO:0005829">
    <property type="term" value="C:cytosol"/>
    <property type="evidence" value="ECO:0007669"/>
    <property type="project" value="TreeGrafter"/>
</dbReference>
<keyword evidence="2" id="KW-1133">Transmembrane helix</keyword>
<dbReference type="InterPro" id="IPR006073">
    <property type="entry name" value="GTP-bd"/>
</dbReference>
<feature type="compositionally biased region" description="Basic and acidic residues" evidence="1">
    <location>
        <begin position="158"/>
        <end position="168"/>
    </location>
</feature>
<dbReference type="PANTHER" id="PTHR42698">
    <property type="entry name" value="GTPASE ERA"/>
    <property type="match status" value="1"/>
</dbReference>
<feature type="compositionally biased region" description="Low complexity" evidence="1">
    <location>
        <begin position="1259"/>
        <end position="1304"/>
    </location>
</feature>
<keyword evidence="5" id="KW-1185">Reference proteome</keyword>
<name>A0A4Y3QZX6_STRCI</name>
<dbReference type="GO" id="GO:0043024">
    <property type="term" value="F:ribosomal small subunit binding"/>
    <property type="evidence" value="ECO:0007669"/>
    <property type="project" value="TreeGrafter"/>
</dbReference>
<dbReference type="GO" id="GO:0005525">
    <property type="term" value="F:GTP binding"/>
    <property type="evidence" value="ECO:0007669"/>
    <property type="project" value="InterPro"/>
</dbReference>
<feature type="transmembrane region" description="Helical" evidence="2">
    <location>
        <begin position="1131"/>
        <end position="1154"/>
    </location>
</feature>
<dbReference type="InterPro" id="IPR027417">
    <property type="entry name" value="P-loop_NTPase"/>
</dbReference>
<dbReference type="Pfam" id="PF01926">
    <property type="entry name" value="MMR_HSR1"/>
    <property type="match status" value="1"/>
</dbReference>
<protein>
    <recommendedName>
        <fullName evidence="3">G domain-containing protein</fullName>
    </recommendedName>
</protein>
<feature type="region of interest" description="Disordered" evidence="1">
    <location>
        <begin position="1041"/>
        <end position="1128"/>
    </location>
</feature>
<reference evidence="4 5" key="1">
    <citation type="submission" date="2019-06" db="EMBL/GenBank/DDBJ databases">
        <title>Whole genome shotgun sequence of Streptomyces cacaoi subsp. cacaoi NBRC 12748.</title>
        <authorList>
            <person name="Hosoyama A."/>
            <person name="Uohara A."/>
            <person name="Ohji S."/>
            <person name="Ichikawa N."/>
        </authorList>
    </citation>
    <scope>NUCLEOTIDE SEQUENCE [LARGE SCALE GENOMIC DNA]</scope>
    <source>
        <strain evidence="4 5">NBRC 12748</strain>
    </source>
</reference>
<evidence type="ECO:0000256" key="1">
    <source>
        <dbReference type="SAM" id="MobiDB-lite"/>
    </source>
</evidence>
<organism evidence="4 5">
    <name type="scientific">Streptomyces cacaoi</name>
    <dbReference type="NCBI Taxonomy" id="1898"/>
    <lineage>
        <taxon>Bacteria</taxon>
        <taxon>Bacillati</taxon>
        <taxon>Actinomycetota</taxon>
        <taxon>Actinomycetes</taxon>
        <taxon>Kitasatosporales</taxon>
        <taxon>Streptomycetaceae</taxon>
        <taxon>Streptomyces</taxon>
    </lineage>
</organism>
<feature type="region of interest" description="Disordered" evidence="1">
    <location>
        <begin position="992"/>
        <end position="1015"/>
    </location>
</feature>
<feature type="compositionally biased region" description="Basic and acidic residues" evidence="1">
    <location>
        <begin position="1"/>
        <end position="14"/>
    </location>
</feature>
<feature type="compositionally biased region" description="Low complexity" evidence="1">
    <location>
        <begin position="125"/>
        <end position="144"/>
    </location>
</feature>
<keyword evidence="2" id="KW-0472">Membrane</keyword>
<dbReference type="InterPro" id="IPR005662">
    <property type="entry name" value="GTPase_Era-like"/>
</dbReference>
<feature type="compositionally biased region" description="Low complexity" evidence="1">
    <location>
        <begin position="378"/>
        <end position="392"/>
    </location>
</feature>
<proteinExistence type="predicted"/>
<feature type="compositionally biased region" description="Pro residues" evidence="1">
    <location>
        <begin position="25"/>
        <end position="39"/>
    </location>
</feature>
<sequence>MSAPHDHDPDDTRRQRTHPRAAALPDPPQPHGPASPPGRPSTSGPPSAGPSPAGTRPHGPAADAPAPDGSAPDGSAPDGSAPHGSAHGQVPHGPTPCGQAADGSHPDTAETGAGDACRDAGTPDAPGTTARETGPPTPAAPAGRADGRHGDAPQSADRGSERDDDRPGDPSGHAAPSGSSEHPWDDGLIARRARPEAPAGHETETALPHQPVTDVPQPPAGILRQVRDSREAGRVEGVVGIGGDREAGGADRAGTVRESGGDGGAERAGGVRAVREAGETGSAQDIAAVAGSAHARGPAQRLDSARVTSSSQATSSAQADNSAQTTGSVRADGSPPAPGRPHASGTPRTPGTPQATGVPPAPGTPTGRPAEAYGPGASGAARATDAGTARPGTGSGSVSGQGADLTSGPSGTTPSAEARNIAEQTAGPATATSRCAAAEPPPAPGHHAEAVTAHDAAPVMERTGVPGADDSQGTVDACGRAEGHGDSLADGGRSGERATVGPYAQPGVTDGTGVPEIDAAPPLPPRAAAQEEELRQRLGALRELIGLSRTRLDTRVLGEAGRVLDSAAARRALSRSCTTVALAGATGSGKSTLFNALAGTQLSEAGVRRPTTALPVACTWGAEAGRASGRLLDRLGVPGHARHHAPDPESADLDGLVLIDLPDHDSVATEHRETADRILEKVDAVVWVVDPEKYADAVLHERYLRRLAGHAEVTFVVLNQTDRLARDAVDAVLDDLRRLLDEDGMALGEHGEPGAVVLAASALTGDGLGFLREELGTFVAARHAAVLRLGADLDGAMERLRPVYSDPAPGTSGSPAGLTEEARGDFEHHLAVAVGAAAAGQAAERAWLRQAEHLTSTPWMRLLRWYAARPGPGNVPDTARIQTAGPATLGSAALRRLLARTEPGTLTVSTPVPAGITGAPSSGTDGAAAGTRQRTTLQQSCAARPVVAQAVRELSDAAAHGLPQAWARTVRETARRGAAGLPEALDEVIASVPGEGSSPAAPDAEAAPAAPTAAAAGPTATTASAAPVTPVASAAAPGAPAVAEPGAAAGTGAADGGVGTGSTSGTGSVRGVDGRDDADGVTVAAGGGGRGAGIGEAGVAGAEPSPVAGAEGERAGEHGSAERKRPPRPPWLFAVLAGHGLLAALQLAGAVWLLAAVVAGARGAAFAPPLTALAAGVAGGPLLAWGSRVAARGPARAYGLEREHTLRELAAACGAERVLEPVAAELVRYREVRERYAIASGALGVPGLPLDDSLSATGALGSSASTASASSPASPSSSASTASTAGAGSLASTTVTGSTASADSTDPEPPVSAAELSTTHQ</sequence>
<feature type="region of interest" description="Disordered" evidence="1">
    <location>
        <begin position="1259"/>
        <end position="1321"/>
    </location>
</feature>
<dbReference type="PANTHER" id="PTHR42698:SF1">
    <property type="entry name" value="GTPASE ERA, MITOCHONDRIAL"/>
    <property type="match status" value="1"/>
</dbReference>
<feature type="compositionally biased region" description="Low complexity" evidence="1">
    <location>
        <begin position="308"/>
        <end position="326"/>
    </location>
</feature>
<dbReference type="GO" id="GO:0019843">
    <property type="term" value="F:rRNA binding"/>
    <property type="evidence" value="ECO:0007669"/>
    <property type="project" value="TreeGrafter"/>
</dbReference>
<feature type="region of interest" description="Disordered" evidence="1">
    <location>
        <begin position="905"/>
        <end position="930"/>
    </location>
</feature>
<feature type="compositionally biased region" description="Gly residues" evidence="1">
    <location>
        <begin position="1053"/>
        <end position="1064"/>
    </location>
</feature>
<accession>A0A4Y3QZX6</accession>
<feature type="compositionally biased region" description="Low complexity" evidence="1">
    <location>
        <begin position="349"/>
        <end position="372"/>
    </location>
</feature>